<feature type="signal peptide" evidence="2">
    <location>
        <begin position="1"/>
        <end position="24"/>
    </location>
</feature>
<keyword evidence="1" id="KW-0175">Coiled coil</keyword>
<accession>A0A1F5K971</accession>
<gene>
    <name evidence="4" type="ORF">A3F00_02180</name>
</gene>
<dbReference type="InterPro" id="IPR043725">
    <property type="entry name" value="DUF5667"/>
</dbReference>
<dbReference type="Pfam" id="PF18915">
    <property type="entry name" value="DUF5667"/>
    <property type="match status" value="1"/>
</dbReference>
<comment type="caution">
    <text evidence="4">The sequence shown here is derived from an EMBL/GenBank/DDBJ whole genome shotgun (WGS) entry which is preliminary data.</text>
</comment>
<feature type="domain" description="DUF5667" evidence="3">
    <location>
        <begin position="61"/>
        <end position="162"/>
    </location>
</feature>
<dbReference type="AlphaFoldDB" id="A0A1F5K971"/>
<evidence type="ECO:0000259" key="3">
    <source>
        <dbReference type="Pfam" id="PF18915"/>
    </source>
</evidence>
<feature type="chain" id="PRO_5009519100" description="DUF5667 domain-containing protein" evidence="2">
    <location>
        <begin position="25"/>
        <end position="265"/>
    </location>
</feature>
<protein>
    <recommendedName>
        <fullName evidence="3">DUF5667 domain-containing protein</fullName>
    </recommendedName>
</protein>
<evidence type="ECO:0000313" key="5">
    <source>
        <dbReference type="Proteomes" id="UP000176527"/>
    </source>
</evidence>
<sequence length="265" mass="30050">MRITIVLAVMVFSLAIAPCFEAIAQDLPSGRQSSTNSADVNLDDLGTLDESGAIDIGESLIHPASPLYFLKAIREKIEMYIASSNEEKAITEIEFAQRRLRETNALIKIKKQDLIPQVLERYKLHIKEAGNFASRNDELTIRVGEAVARHLDVLQRVYDAVGNPRAKAAVRAALERAEEHNRMLVRKLELIPQQELIRKVALRQALACKFMMREASSSALNDTERAFLSDKVKMCKEGIRENLQDELNEIRQKRMMMRMESGRSQ</sequence>
<feature type="coiled-coil region" evidence="1">
    <location>
        <begin position="233"/>
        <end position="260"/>
    </location>
</feature>
<name>A0A1F5K971_9BACT</name>
<evidence type="ECO:0000313" key="4">
    <source>
        <dbReference type="EMBL" id="OGE37358.1"/>
    </source>
</evidence>
<dbReference type="EMBL" id="MFDE01000045">
    <property type="protein sequence ID" value="OGE37358.1"/>
    <property type="molecule type" value="Genomic_DNA"/>
</dbReference>
<organism evidence="4 5">
    <name type="scientific">Candidatus Daviesbacteria bacterium RIFCSPHIGHO2_12_FULL_37_11</name>
    <dbReference type="NCBI Taxonomy" id="1797777"/>
    <lineage>
        <taxon>Bacteria</taxon>
        <taxon>Candidatus Daviesiibacteriota</taxon>
    </lineage>
</organism>
<evidence type="ECO:0000256" key="1">
    <source>
        <dbReference type="SAM" id="Coils"/>
    </source>
</evidence>
<evidence type="ECO:0000256" key="2">
    <source>
        <dbReference type="SAM" id="SignalP"/>
    </source>
</evidence>
<proteinExistence type="predicted"/>
<keyword evidence="2" id="KW-0732">Signal</keyword>
<reference evidence="4 5" key="1">
    <citation type="journal article" date="2016" name="Nat. Commun.">
        <title>Thousands of microbial genomes shed light on interconnected biogeochemical processes in an aquifer system.</title>
        <authorList>
            <person name="Anantharaman K."/>
            <person name="Brown C.T."/>
            <person name="Hug L.A."/>
            <person name="Sharon I."/>
            <person name="Castelle C.J."/>
            <person name="Probst A.J."/>
            <person name="Thomas B.C."/>
            <person name="Singh A."/>
            <person name="Wilkins M.J."/>
            <person name="Karaoz U."/>
            <person name="Brodie E.L."/>
            <person name="Williams K.H."/>
            <person name="Hubbard S.S."/>
            <person name="Banfield J.F."/>
        </authorList>
    </citation>
    <scope>NUCLEOTIDE SEQUENCE [LARGE SCALE GENOMIC DNA]</scope>
</reference>
<dbReference type="Proteomes" id="UP000176527">
    <property type="component" value="Unassembled WGS sequence"/>
</dbReference>